<comment type="caution">
    <text evidence="2">The sequence shown here is derived from an EMBL/GenBank/DDBJ whole genome shotgun (WGS) entry which is preliminary data.</text>
</comment>
<evidence type="ECO:0000313" key="2">
    <source>
        <dbReference type="EMBL" id="MCO5725437.1"/>
    </source>
</evidence>
<dbReference type="RefSeq" id="WP_252741811.1">
    <property type="nucleotide sequence ID" value="NZ_JAMXIB010000009.1"/>
</dbReference>
<dbReference type="SUPFAM" id="SSF51703">
    <property type="entry name" value="Cobalamin (vitamin B12)-dependent enzymes"/>
    <property type="match status" value="1"/>
</dbReference>
<dbReference type="CDD" id="cd03677">
    <property type="entry name" value="MM_CoA_mutase_beta"/>
    <property type="match status" value="1"/>
</dbReference>
<dbReference type="Gene3D" id="3.20.20.240">
    <property type="entry name" value="Methylmalonyl-CoA mutase"/>
    <property type="match status" value="2"/>
</dbReference>
<evidence type="ECO:0000259" key="1">
    <source>
        <dbReference type="Pfam" id="PF01642"/>
    </source>
</evidence>
<dbReference type="InterPro" id="IPR016176">
    <property type="entry name" value="Cbl-dep_enz_cat"/>
</dbReference>
<name>A0ABT1B0K9_9FLAO</name>
<dbReference type="PANTHER" id="PTHR48101:SF1">
    <property type="entry name" value="METHYLMALONYL-COA MUTASE, LARGE SUBUNIT"/>
    <property type="match status" value="1"/>
</dbReference>
<dbReference type="PANTHER" id="PTHR48101">
    <property type="entry name" value="METHYLMALONYL-COA MUTASE, MITOCHONDRIAL-RELATED"/>
    <property type="match status" value="1"/>
</dbReference>
<evidence type="ECO:0000313" key="3">
    <source>
        <dbReference type="Proteomes" id="UP001206312"/>
    </source>
</evidence>
<keyword evidence="3" id="KW-1185">Reference proteome</keyword>
<accession>A0ABT1B0K9</accession>
<proteinExistence type="predicted"/>
<protein>
    <submittedName>
        <fullName evidence="2">Methylmalonyl-CoA mutase subunit beta</fullName>
    </submittedName>
</protein>
<dbReference type="Pfam" id="PF01642">
    <property type="entry name" value="MM_CoA_mutase"/>
    <property type="match status" value="1"/>
</dbReference>
<dbReference type="EMBL" id="JAMXIB010000009">
    <property type="protein sequence ID" value="MCO5725437.1"/>
    <property type="molecule type" value="Genomic_DNA"/>
</dbReference>
<reference evidence="2 3" key="1">
    <citation type="submission" date="2022-06" db="EMBL/GenBank/DDBJ databases">
        <authorList>
            <person name="Xuan X."/>
        </authorList>
    </citation>
    <scope>NUCLEOTIDE SEQUENCE [LARGE SCALE GENOMIC DNA]</scope>
    <source>
        <strain evidence="2 3">2V75</strain>
    </source>
</reference>
<dbReference type="Proteomes" id="UP001206312">
    <property type="component" value="Unassembled WGS sequence"/>
</dbReference>
<dbReference type="InterPro" id="IPR006099">
    <property type="entry name" value="MeMalonylCoA_mutase_a/b_cat"/>
</dbReference>
<feature type="domain" description="Methylmalonyl-CoA mutase alpha/beta chain catalytic" evidence="1">
    <location>
        <begin position="182"/>
        <end position="428"/>
    </location>
</feature>
<sequence length="455" mass="50297">MKKNEPFGGFEPVSPRQWKQLIQADLKGEDYNDLLTWQSPEGITVKPFYTAEDLPAGLNGPSGLHPGGWEIGYSLDLDQEGAAGRAQQALEGGAERLLVRPGGAGPGALQNLYGLQAPLYFDLDQMGAQWLDGAKALKGSNVQWLSDPIGSLAARGNWTVGEEADLAFPSRLWEAAGTGVHMAIHADLYQNAGADRVQELAYSLSQGHEYLLQAETDARLKPLLETPVFVVAVGNEYFFEIAKLRALRALWKLLATAYGYSGDCLVIARPTLRNKTLYDYNTNMLRTASECMAAVIGGADLICNLPYDTVYHWPNSFGDRISRNQLLLLRHESYFSGVSNAADGAYYIESLTDQLGSKAMGLFRTLEKGGGLLNQLKAHKIQKKIRESARAEQQAFDEGRLVLVGSNKYPNPDDRMKGELEVSHVRRARREKTLMEPILPARLSFTYEQKRLSNE</sequence>
<gene>
    <name evidence="2" type="ORF">NG653_11260</name>
</gene>
<organism evidence="2 3">
    <name type="scientific">Robiginitalea marina</name>
    <dbReference type="NCBI Taxonomy" id="2954105"/>
    <lineage>
        <taxon>Bacteria</taxon>
        <taxon>Pseudomonadati</taxon>
        <taxon>Bacteroidota</taxon>
        <taxon>Flavobacteriia</taxon>
        <taxon>Flavobacteriales</taxon>
        <taxon>Flavobacteriaceae</taxon>
        <taxon>Robiginitalea</taxon>
    </lineage>
</organism>